<keyword evidence="7" id="KW-0521">NADP</keyword>
<dbReference type="InterPro" id="IPR036291">
    <property type="entry name" value="NAD(P)-bd_dom_sf"/>
</dbReference>
<organism evidence="9 10">
    <name type="scientific">Pseudodesulfovibrio senegalensis</name>
    <dbReference type="NCBI Taxonomy" id="1721087"/>
    <lineage>
        <taxon>Bacteria</taxon>
        <taxon>Pseudomonadati</taxon>
        <taxon>Thermodesulfobacteriota</taxon>
        <taxon>Desulfovibrionia</taxon>
        <taxon>Desulfovibrionales</taxon>
        <taxon>Desulfovibrionaceae</taxon>
    </lineage>
</organism>
<dbReference type="Pfam" id="PF16363">
    <property type="entry name" value="GDP_Man_Dehyd"/>
    <property type="match status" value="1"/>
</dbReference>
<dbReference type="RefSeq" id="WP_151151178.1">
    <property type="nucleotide sequence ID" value="NZ_WAIE01000004.1"/>
</dbReference>
<protein>
    <recommendedName>
        <fullName evidence="4 7">GDP-mannose 4,6-dehydratase</fullName>
        <ecNumber evidence="4 7">4.2.1.47</ecNumber>
    </recommendedName>
    <alternativeName>
        <fullName evidence="7">GDP-D-mannose dehydratase</fullName>
    </alternativeName>
</protein>
<evidence type="ECO:0000313" key="10">
    <source>
        <dbReference type="Proteomes" id="UP000438699"/>
    </source>
</evidence>
<feature type="domain" description="NAD(P)-binding" evidence="8">
    <location>
        <begin position="5"/>
        <end position="331"/>
    </location>
</feature>
<dbReference type="FunFam" id="3.40.50.720:FF:000924">
    <property type="entry name" value="GDP-mannose 4,6 dehydratase"/>
    <property type="match status" value="1"/>
</dbReference>
<dbReference type="GO" id="GO:0042351">
    <property type="term" value="P:'de novo' GDP-L-fucose biosynthetic process"/>
    <property type="evidence" value="ECO:0007669"/>
    <property type="project" value="TreeGrafter"/>
</dbReference>
<dbReference type="Proteomes" id="UP000438699">
    <property type="component" value="Unassembled WGS sequence"/>
</dbReference>
<gene>
    <name evidence="7 9" type="primary">gmd</name>
    <name evidence="9" type="ORF">F8A88_10855</name>
</gene>
<dbReference type="GO" id="GO:0070401">
    <property type="term" value="F:NADP+ binding"/>
    <property type="evidence" value="ECO:0007669"/>
    <property type="project" value="UniProtKB-UniRule"/>
</dbReference>
<evidence type="ECO:0000256" key="7">
    <source>
        <dbReference type="HAMAP-Rule" id="MF_00955"/>
    </source>
</evidence>
<dbReference type="Gene3D" id="3.40.50.720">
    <property type="entry name" value="NAD(P)-binding Rossmann-like Domain"/>
    <property type="match status" value="1"/>
</dbReference>
<proteinExistence type="inferred from homology"/>
<dbReference type="OrthoDB" id="9779041at2"/>
<dbReference type="PANTHER" id="PTHR43715">
    <property type="entry name" value="GDP-MANNOSE 4,6-DEHYDRATASE"/>
    <property type="match status" value="1"/>
</dbReference>
<evidence type="ECO:0000256" key="3">
    <source>
        <dbReference type="ARBA" id="ARBA00009263"/>
    </source>
</evidence>
<reference evidence="9 10" key="1">
    <citation type="journal article" date="2017" name="Int. J. Syst. Evol. Microbiol.">
        <title>Desulfovibrio senegalensis sp. nov., a mesophilic sulfate reducer isolated from marine sediment.</title>
        <authorList>
            <person name="Thioye A."/>
            <person name="Gam Z.B.A."/>
            <person name="Mbengue M."/>
            <person name="Cayol J.L."/>
            <person name="Joseph-Bartoli M."/>
            <person name="Toure-Kane C."/>
            <person name="Labat M."/>
        </authorList>
    </citation>
    <scope>NUCLEOTIDE SEQUENCE [LARGE SCALE GENOMIC DNA]</scope>
    <source>
        <strain evidence="9 10">DSM 101509</strain>
    </source>
</reference>
<comment type="caution">
    <text evidence="7">Lacks conserved residue(s) required for the propagation of feature annotation.</text>
</comment>
<dbReference type="HAMAP" id="MF_00955">
    <property type="entry name" value="GDP_Man_dehydratase"/>
    <property type="match status" value="1"/>
</dbReference>
<dbReference type="EMBL" id="WAIE01000004">
    <property type="protein sequence ID" value="KAB1441435.1"/>
    <property type="molecule type" value="Genomic_DNA"/>
</dbReference>
<dbReference type="InterPro" id="IPR016040">
    <property type="entry name" value="NAD(P)-bd_dom"/>
</dbReference>
<comment type="similarity">
    <text evidence="3 7">Belongs to the NAD(P)-dependent epimerase/dehydratase family. GDP-mannose 4,6-dehydratase subfamily.</text>
</comment>
<accession>A0A6N6N1Z8</accession>
<evidence type="ECO:0000256" key="6">
    <source>
        <dbReference type="ARBA" id="ARBA00059383"/>
    </source>
</evidence>
<dbReference type="Gene3D" id="3.90.25.10">
    <property type="entry name" value="UDP-galactose 4-epimerase, domain 1"/>
    <property type="match status" value="1"/>
</dbReference>
<dbReference type="CDD" id="cd05260">
    <property type="entry name" value="GDP_MD_SDR_e"/>
    <property type="match status" value="1"/>
</dbReference>
<comment type="caution">
    <text evidence="9">The sequence shown here is derived from an EMBL/GenBank/DDBJ whole genome shotgun (WGS) entry which is preliminary data.</text>
</comment>
<name>A0A6N6N1Z8_9BACT</name>
<dbReference type="InterPro" id="IPR006368">
    <property type="entry name" value="GDP_Man_deHydtase"/>
</dbReference>
<evidence type="ECO:0000256" key="1">
    <source>
        <dbReference type="ARBA" id="ARBA00000188"/>
    </source>
</evidence>
<dbReference type="AlphaFoldDB" id="A0A6N6N1Z8"/>
<dbReference type="GO" id="GO:0008446">
    <property type="term" value="F:GDP-mannose 4,6-dehydratase activity"/>
    <property type="evidence" value="ECO:0007669"/>
    <property type="project" value="UniProtKB-UniRule"/>
</dbReference>
<evidence type="ECO:0000259" key="8">
    <source>
        <dbReference type="Pfam" id="PF16363"/>
    </source>
</evidence>
<evidence type="ECO:0000256" key="2">
    <source>
        <dbReference type="ARBA" id="ARBA00001937"/>
    </source>
</evidence>
<comment type="function">
    <text evidence="6 7">Catalyzes the conversion of GDP-D-mannose to GDP-4-dehydro-6-deoxy-D-mannose.</text>
</comment>
<dbReference type="PANTHER" id="PTHR43715:SF1">
    <property type="entry name" value="GDP-MANNOSE 4,6 DEHYDRATASE"/>
    <property type="match status" value="1"/>
</dbReference>
<sequence>MKKALITGITGQDGVYLAQLLLSKGYEVHGMIRMASTPSTTRFDDMDSSLYDSIQWHYGDLTDSPSLVRLVAEIRPDEIYNLAAQSHVKVSFEVPEYTADTNALGTLRLLEAIRLAGLEKHTRFYQASTSELFGKVRETPQTEATPFHPRSPYAVAKLYAYWITVNYRESYGMYACNGILFNHESPLRGHEFVTRKITLALARIKCGLQDCLMLGNLDARRDWGHARDYVEMQWRMLQQDEADDFVIATGQQATVREFVELVAKALDMEITWKNQGLDEEGFDAEGNRIIAISPEFFRPAEVQKLLGSAKKAHEKLGWTASTTLEELAQEMALADLERVRKEQA</sequence>
<comment type="catalytic activity">
    <reaction evidence="1 7">
        <text>GDP-alpha-D-mannose = GDP-4-dehydro-alpha-D-rhamnose + H2O</text>
        <dbReference type="Rhea" id="RHEA:23820"/>
        <dbReference type="ChEBI" id="CHEBI:15377"/>
        <dbReference type="ChEBI" id="CHEBI:57527"/>
        <dbReference type="ChEBI" id="CHEBI:57964"/>
        <dbReference type="EC" id="4.2.1.47"/>
    </reaction>
</comment>
<evidence type="ECO:0000313" key="9">
    <source>
        <dbReference type="EMBL" id="KAB1441435.1"/>
    </source>
</evidence>
<dbReference type="SUPFAM" id="SSF51735">
    <property type="entry name" value="NAD(P)-binding Rossmann-fold domains"/>
    <property type="match status" value="1"/>
</dbReference>
<keyword evidence="5 7" id="KW-0456">Lyase</keyword>
<comment type="cofactor">
    <cofactor evidence="2 7">
        <name>NADP(+)</name>
        <dbReference type="ChEBI" id="CHEBI:58349"/>
    </cofactor>
</comment>
<evidence type="ECO:0000256" key="4">
    <source>
        <dbReference type="ARBA" id="ARBA00011989"/>
    </source>
</evidence>
<dbReference type="EC" id="4.2.1.47" evidence="4 7"/>
<dbReference type="NCBIfam" id="TIGR01472">
    <property type="entry name" value="gmd"/>
    <property type="match status" value="1"/>
</dbReference>
<keyword evidence="10" id="KW-1185">Reference proteome</keyword>
<evidence type="ECO:0000256" key="5">
    <source>
        <dbReference type="ARBA" id="ARBA00023239"/>
    </source>
</evidence>